<keyword evidence="2" id="KW-1185">Reference proteome</keyword>
<dbReference type="Proteomes" id="UP001168821">
    <property type="component" value="Unassembled WGS sequence"/>
</dbReference>
<evidence type="ECO:0000313" key="2">
    <source>
        <dbReference type="Proteomes" id="UP001168821"/>
    </source>
</evidence>
<evidence type="ECO:0000313" key="1">
    <source>
        <dbReference type="EMBL" id="KAJ3645609.1"/>
    </source>
</evidence>
<reference evidence="1" key="1">
    <citation type="journal article" date="2023" name="G3 (Bethesda)">
        <title>Whole genome assemblies of Zophobas morio and Tenebrio molitor.</title>
        <authorList>
            <person name="Kaur S."/>
            <person name="Stinson S.A."/>
            <person name="diCenzo G.C."/>
        </authorList>
    </citation>
    <scope>NUCLEOTIDE SEQUENCE</scope>
    <source>
        <strain evidence="1">QUZm001</strain>
    </source>
</reference>
<gene>
    <name evidence="1" type="ORF">Zmor_023251</name>
</gene>
<dbReference type="AlphaFoldDB" id="A0AA38M780"/>
<comment type="caution">
    <text evidence="1">The sequence shown here is derived from an EMBL/GenBank/DDBJ whole genome shotgun (WGS) entry which is preliminary data.</text>
</comment>
<name>A0AA38M780_9CUCU</name>
<proteinExistence type="predicted"/>
<sequence length="85" mass="9817">METPAWHANREQNAFHIARFRIRDHLHQWYSVSEIIVPSNLKLTIVAMLEQIEHCKLKNKFCNASKKSPTSALANLQLKLGLHSL</sequence>
<dbReference type="EMBL" id="JALNTZ010000007">
    <property type="protein sequence ID" value="KAJ3645609.1"/>
    <property type="molecule type" value="Genomic_DNA"/>
</dbReference>
<protein>
    <submittedName>
        <fullName evidence="1">Uncharacterized protein</fullName>
    </submittedName>
</protein>
<accession>A0AA38M780</accession>
<organism evidence="1 2">
    <name type="scientific">Zophobas morio</name>
    <dbReference type="NCBI Taxonomy" id="2755281"/>
    <lineage>
        <taxon>Eukaryota</taxon>
        <taxon>Metazoa</taxon>
        <taxon>Ecdysozoa</taxon>
        <taxon>Arthropoda</taxon>
        <taxon>Hexapoda</taxon>
        <taxon>Insecta</taxon>
        <taxon>Pterygota</taxon>
        <taxon>Neoptera</taxon>
        <taxon>Endopterygota</taxon>
        <taxon>Coleoptera</taxon>
        <taxon>Polyphaga</taxon>
        <taxon>Cucujiformia</taxon>
        <taxon>Tenebrionidae</taxon>
        <taxon>Zophobas</taxon>
    </lineage>
</organism>